<gene>
    <name evidence="1" type="ORF">HPB49_017559</name>
</gene>
<name>A0ACB8D6V1_DERSI</name>
<dbReference type="EMBL" id="CM023472">
    <property type="protein sequence ID" value="KAH7960175.1"/>
    <property type="molecule type" value="Genomic_DNA"/>
</dbReference>
<organism evidence="1 2">
    <name type="scientific">Dermacentor silvarum</name>
    <name type="common">Tick</name>
    <dbReference type="NCBI Taxonomy" id="543639"/>
    <lineage>
        <taxon>Eukaryota</taxon>
        <taxon>Metazoa</taxon>
        <taxon>Ecdysozoa</taxon>
        <taxon>Arthropoda</taxon>
        <taxon>Chelicerata</taxon>
        <taxon>Arachnida</taxon>
        <taxon>Acari</taxon>
        <taxon>Parasitiformes</taxon>
        <taxon>Ixodida</taxon>
        <taxon>Ixodoidea</taxon>
        <taxon>Ixodidae</taxon>
        <taxon>Rhipicephalinae</taxon>
        <taxon>Dermacentor</taxon>
    </lineage>
</organism>
<proteinExistence type="predicted"/>
<dbReference type="Proteomes" id="UP000821865">
    <property type="component" value="Chromosome 3"/>
</dbReference>
<evidence type="ECO:0000313" key="2">
    <source>
        <dbReference type="Proteomes" id="UP000821865"/>
    </source>
</evidence>
<keyword evidence="2" id="KW-1185">Reference proteome</keyword>
<sequence length="725" mass="78295">MTACFVKPPPPHRDSTLYVRACCTQCTQPWRSRTWRGLFSTGIDHCSPQATRRVARVLFVCPSPSSSYTHSAPFFASVPRRARGLPGRLAGFWPRVVVRRRTSSAEQRQPRVTVTAAPRAMVVAVSGSTLSATDQCLLLLGRPGRFQWLVLFLLAVLQSQCALNLLSAAQLARPVRHRCRARPNATIGGSDLWPVVLDGGDRMYHPCLLYRDPTNQRAGTQPCTDGYEYLAGDKQESVVSEWDLVCDRSWLADLVRLYLRPASSALGALIFCACADRVASGRRTTLFVAQALQVSSAVALLFVPCFLAFALVYALQAACSMGSQLVSFVLMLELLPTPFHVQGACALTVASTVGYVMLAALSSLISSWRYVQLALAAPQLVSLAFLWLVPYSLPHLLLRGQLASADATLRRMAQLGRVGLPPGSVKLLLQYAVTSRSLLAGASGGSALSQLFLYKQIRRYLLTHLYLWAVVSLFLAIRVSEIATLTGNRSADLFTRGFLAVGILLLVFVLAGRLCCWRSAGASSSVAAFFEHRRVANEKGLTVDLFFSGLCALFGWTAVVVAKSTMLFDMAKSMPTGTRAFGLGLCVAVGSLAEILAPTISTLGGLLPFYLPMAGCGVLVLTAAGLSLVFPDSWKRPLPPSAEAADDAKQPRRTRRRGSYSPPASRLGTATSSSLPLADDGAAALTAARINRAKQASMRVRMPAHSFAMLGLGAQSQKFHWFICS</sequence>
<accession>A0ACB8D6V1</accession>
<evidence type="ECO:0000313" key="1">
    <source>
        <dbReference type="EMBL" id="KAH7960175.1"/>
    </source>
</evidence>
<protein>
    <submittedName>
        <fullName evidence="1">Uncharacterized protein</fullName>
    </submittedName>
</protein>
<comment type="caution">
    <text evidence="1">The sequence shown here is derived from an EMBL/GenBank/DDBJ whole genome shotgun (WGS) entry which is preliminary data.</text>
</comment>
<reference evidence="1" key="1">
    <citation type="submission" date="2020-05" db="EMBL/GenBank/DDBJ databases">
        <title>Large-scale comparative analyses of tick genomes elucidate their genetic diversity and vector capacities.</title>
        <authorList>
            <person name="Jia N."/>
            <person name="Wang J."/>
            <person name="Shi W."/>
            <person name="Du L."/>
            <person name="Sun Y."/>
            <person name="Zhan W."/>
            <person name="Jiang J."/>
            <person name="Wang Q."/>
            <person name="Zhang B."/>
            <person name="Ji P."/>
            <person name="Sakyi L.B."/>
            <person name="Cui X."/>
            <person name="Yuan T."/>
            <person name="Jiang B."/>
            <person name="Yang W."/>
            <person name="Lam T.T.-Y."/>
            <person name="Chang Q."/>
            <person name="Ding S."/>
            <person name="Wang X."/>
            <person name="Zhu J."/>
            <person name="Ruan X."/>
            <person name="Zhao L."/>
            <person name="Wei J."/>
            <person name="Que T."/>
            <person name="Du C."/>
            <person name="Cheng J."/>
            <person name="Dai P."/>
            <person name="Han X."/>
            <person name="Huang E."/>
            <person name="Gao Y."/>
            <person name="Liu J."/>
            <person name="Shao H."/>
            <person name="Ye R."/>
            <person name="Li L."/>
            <person name="Wei W."/>
            <person name="Wang X."/>
            <person name="Wang C."/>
            <person name="Yang T."/>
            <person name="Huo Q."/>
            <person name="Li W."/>
            <person name="Guo W."/>
            <person name="Chen H."/>
            <person name="Zhou L."/>
            <person name="Ni X."/>
            <person name="Tian J."/>
            <person name="Zhou Y."/>
            <person name="Sheng Y."/>
            <person name="Liu T."/>
            <person name="Pan Y."/>
            <person name="Xia L."/>
            <person name="Li J."/>
            <person name="Zhao F."/>
            <person name="Cao W."/>
        </authorList>
    </citation>
    <scope>NUCLEOTIDE SEQUENCE</scope>
    <source>
        <strain evidence="1">Dsil-2018</strain>
    </source>
</reference>